<organism evidence="2 4">
    <name type="scientific">Macleaya cordata</name>
    <name type="common">Five-seeded plume-poppy</name>
    <name type="synonym">Bocconia cordata</name>
    <dbReference type="NCBI Taxonomy" id="56857"/>
    <lineage>
        <taxon>Eukaryota</taxon>
        <taxon>Viridiplantae</taxon>
        <taxon>Streptophyta</taxon>
        <taxon>Embryophyta</taxon>
        <taxon>Tracheophyta</taxon>
        <taxon>Spermatophyta</taxon>
        <taxon>Magnoliopsida</taxon>
        <taxon>Ranunculales</taxon>
        <taxon>Papaveraceae</taxon>
        <taxon>Papaveroideae</taxon>
        <taxon>Macleaya</taxon>
    </lineage>
</organism>
<dbReference type="EMBL" id="MVGT01004375">
    <property type="protein sequence ID" value="OVA00067.1"/>
    <property type="molecule type" value="Genomic_DNA"/>
</dbReference>
<keyword evidence="4" id="KW-1185">Reference proteome</keyword>
<comment type="caution">
    <text evidence="2">The sequence shown here is derived from an EMBL/GenBank/DDBJ whole genome shotgun (WGS) entry which is preliminary data.</text>
</comment>
<evidence type="ECO:0000313" key="4">
    <source>
        <dbReference type="Proteomes" id="UP000195402"/>
    </source>
</evidence>
<evidence type="ECO:0000313" key="2">
    <source>
        <dbReference type="EMBL" id="OVA00067.1"/>
    </source>
</evidence>
<reference evidence="2 4" key="1">
    <citation type="journal article" date="2017" name="Mol. Plant">
        <title>The Genome of Medicinal Plant Macleaya cordata Provides New Insights into Benzylisoquinoline Alkaloids Metabolism.</title>
        <authorList>
            <person name="Liu X."/>
            <person name="Liu Y."/>
            <person name="Huang P."/>
            <person name="Ma Y."/>
            <person name="Qing Z."/>
            <person name="Tang Q."/>
            <person name="Cao H."/>
            <person name="Cheng P."/>
            <person name="Zheng Y."/>
            <person name="Yuan Z."/>
            <person name="Zhou Y."/>
            <person name="Liu J."/>
            <person name="Tang Z."/>
            <person name="Zhuo Y."/>
            <person name="Zhang Y."/>
            <person name="Yu L."/>
            <person name="Huang J."/>
            <person name="Yang P."/>
            <person name="Peng Q."/>
            <person name="Zhang J."/>
            <person name="Jiang W."/>
            <person name="Zhang Z."/>
            <person name="Lin K."/>
            <person name="Ro D.K."/>
            <person name="Chen X."/>
            <person name="Xiong X."/>
            <person name="Shang Y."/>
            <person name="Huang S."/>
            <person name="Zeng J."/>
        </authorList>
    </citation>
    <scope>NUCLEOTIDE SEQUENCE [LARGE SCALE GENOMIC DNA]</scope>
    <source>
        <strain evidence="2">BLH2017</strain>
        <strain evidence="4">cv. BLH2017</strain>
        <tissue evidence="2">Root</tissue>
    </source>
</reference>
<dbReference type="EMBL" id="MVGT01003297">
    <property type="protein sequence ID" value="OVA04576.1"/>
    <property type="molecule type" value="Genomic_DNA"/>
</dbReference>
<protein>
    <submittedName>
        <fullName evidence="2">Uncharacterized protein</fullName>
    </submittedName>
</protein>
<gene>
    <name evidence="2" type="ORF">BVC80_1699g1</name>
    <name evidence="3" type="ORF">BVC80_1713g1</name>
</gene>
<dbReference type="AlphaFoldDB" id="A0A200PPB8"/>
<sequence length="181" mass="20391">MSSGKEPSISSHPKRSGKEPSISSHPKRFGKEPSISSHPKRSGKEPSISSHPKRSRKEPSISSHPKRFGKELMISSEMDPRRSGKVVVGPQFTQPNKQDRDEELDNGDRKFYLLEDMRKVLKLHIQLNLLSWFILSVMLKFLSFGLAARTKVFDEPLPELITDAFGFITKPKLEGNGEALP</sequence>
<dbReference type="Proteomes" id="UP000195402">
    <property type="component" value="Unassembled WGS sequence"/>
</dbReference>
<name>A0A200PPB8_MACCD</name>
<evidence type="ECO:0000256" key="1">
    <source>
        <dbReference type="SAM" id="MobiDB-lite"/>
    </source>
</evidence>
<proteinExistence type="predicted"/>
<accession>A0A200PPB8</accession>
<evidence type="ECO:0000313" key="3">
    <source>
        <dbReference type="EMBL" id="OVA04576.1"/>
    </source>
</evidence>
<feature type="compositionally biased region" description="Polar residues" evidence="1">
    <location>
        <begin position="1"/>
        <end position="11"/>
    </location>
</feature>
<feature type="region of interest" description="Disordered" evidence="1">
    <location>
        <begin position="1"/>
        <end position="104"/>
    </location>
</feature>